<dbReference type="PATRIC" id="fig|224013.5.peg.2948"/>
<gene>
    <name evidence="1" type="primary">pisE</name>
    <name evidence="1" type="ORF">ACX27_12165</name>
</gene>
<dbReference type="EMBL" id="CP012036">
    <property type="protein sequence ID" value="ALF53428.1"/>
    <property type="molecule type" value="Genomic_DNA"/>
</dbReference>
<reference evidence="2" key="1">
    <citation type="submission" date="2015-07" db="EMBL/GenBank/DDBJ databases">
        <title>Genome Of Nitrogen-Fixing Cyanobacterium Nostoc piscinale CENA21 From Solimoes/Amazon River Floodplain Sediments And Comparative Genomics To Uncover Biosynthetic Natural Products Potential.</title>
        <authorList>
            <person name="Leao T.F."/>
            <person name="Leao P.N."/>
            <person name="Guimaraes P.I."/>
            <person name="de Melo A.G.C."/>
            <person name="Ramos R.T.J."/>
            <person name="Silva A."/>
            <person name="Fiore M.F."/>
            <person name="Schneider M.P.C."/>
        </authorList>
    </citation>
    <scope>NUCLEOTIDE SEQUENCE [LARGE SCALE GENOMIC DNA]</scope>
    <source>
        <strain evidence="2">CENA21</strain>
    </source>
</reference>
<protein>
    <submittedName>
        <fullName evidence="1">PisE</fullName>
    </submittedName>
</protein>
<proteinExistence type="predicted"/>
<dbReference type="Proteomes" id="UP000062645">
    <property type="component" value="Chromosome"/>
</dbReference>
<dbReference type="InterPro" id="IPR055091">
    <property type="entry name" value="WelO5-like"/>
</dbReference>
<dbReference type="PIRSF" id="PIRSF030125">
    <property type="entry name" value="UCP030125"/>
    <property type="match status" value="1"/>
</dbReference>
<dbReference type="AlphaFoldDB" id="A0A0M4SRH8"/>
<sequence length="264" mass="30364">MTAASNQIKSTLWEKNQEYPLTAESLRKLIEHRIPLIRIKDFATPEECEKLYAQSQSLVFNAYEDVTPKIEKVGITVFEYNSVSKANYFQEVERASKLRDSIFAASFNPLERIMEKFRECGAKVRIASEPEYGSYYAGLIRKIENGTQLHIDFAPLEQSGWEVCTITTQLSWTLYLKLSDNDSGKTCIYDRRWTPEDEQYKLDSYGYSDTVIADKDAIAFQPYVGDVLLFNTSNFHYVEPMNGQRVAFTSMIGLLPNGEIIFWS</sequence>
<keyword evidence="2" id="KW-1185">Reference proteome</keyword>
<dbReference type="OrthoDB" id="419123at2"/>
<dbReference type="RefSeq" id="WP_062292570.1">
    <property type="nucleotide sequence ID" value="NZ_CP012036.1"/>
</dbReference>
<evidence type="ECO:0000313" key="1">
    <source>
        <dbReference type="EMBL" id="ALF53428.1"/>
    </source>
</evidence>
<organism evidence="1 2">
    <name type="scientific">Nostoc piscinale CENA21</name>
    <dbReference type="NCBI Taxonomy" id="224013"/>
    <lineage>
        <taxon>Bacteria</taxon>
        <taxon>Bacillati</taxon>
        <taxon>Cyanobacteriota</taxon>
        <taxon>Cyanophyceae</taxon>
        <taxon>Nostocales</taxon>
        <taxon>Nostocaceae</taxon>
        <taxon>Nostoc</taxon>
    </lineage>
</organism>
<dbReference type="KEGG" id="npz:ACX27_12165"/>
<dbReference type="InterPro" id="IPR016946">
    <property type="entry name" value="UCP030125"/>
</dbReference>
<dbReference type="SMR" id="A0A0M4SRH8"/>
<accession>A0A0M4SRH8</accession>
<name>A0A0M4SRH8_9NOSO</name>
<dbReference type="SUPFAM" id="SSF51197">
    <property type="entry name" value="Clavaminate synthase-like"/>
    <property type="match status" value="1"/>
</dbReference>
<reference evidence="1 2" key="2">
    <citation type="journal article" date="2016" name="Genome Announc.">
        <title>Draft Genome Sequence of the N2-Fixing Cyanobacterium Nostoc piscinale CENA21, Isolated from the Brazilian Amazon Floodplain.</title>
        <authorList>
            <person name="Leao T."/>
            <person name="Guimaraes P.I."/>
            <person name="de Melo A.G."/>
            <person name="Ramos R.T."/>
            <person name="Leao P.N."/>
            <person name="Silva A."/>
            <person name="Fiore M.F."/>
            <person name="Schneider M.P."/>
        </authorList>
    </citation>
    <scope>NUCLEOTIDE SEQUENCE [LARGE SCALE GENOMIC DNA]</scope>
    <source>
        <strain evidence="1 2">CENA21</strain>
    </source>
</reference>
<dbReference type="Pfam" id="PF22814">
    <property type="entry name" value="WelO5"/>
    <property type="match status" value="1"/>
</dbReference>
<evidence type="ECO:0000313" key="2">
    <source>
        <dbReference type="Proteomes" id="UP000062645"/>
    </source>
</evidence>
<dbReference type="Gene3D" id="2.60.120.620">
    <property type="entry name" value="q2cbj1_9rhob like domain"/>
    <property type="match status" value="1"/>
</dbReference>
<dbReference type="STRING" id="224013.ACX27_12165"/>